<evidence type="ECO:0000313" key="1">
    <source>
        <dbReference type="EMBL" id="MBB4662170.1"/>
    </source>
</evidence>
<protein>
    <submittedName>
        <fullName evidence="1">Uncharacterized protein</fullName>
    </submittedName>
</protein>
<name>A0A840IE03_9ACTN</name>
<reference evidence="1 2" key="1">
    <citation type="submission" date="2020-08" db="EMBL/GenBank/DDBJ databases">
        <title>Genomic Encyclopedia of Archaeal and Bacterial Type Strains, Phase II (KMG-II): from individual species to whole genera.</title>
        <authorList>
            <person name="Goeker M."/>
        </authorList>
    </citation>
    <scope>NUCLEOTIDE SEQUENCE [LARGE SCALE GENOMIC DNA]</scope>
    <source>
        <strain evidence="1 2">DSM 23288</strain>
    </source>
</reference>
<dbReference type="EMBL" id="JACHNU010000002">
    <property type="protein sequence ID" value="MBB4662170.1"/>
    <property type="molecule type" value="Genomic_DNA"/>
</dbReference>
<keyword evidence="2" id="KW-1185">Reference proteome</keyword>
<dbReference type="AlphaFoldDB" id="A0A840IE03"/>
<evidence type="ECO:0000313" key="2">
    <source>
        <dbReference type="Proteomes" id="UP000585272"/>
    </source>
</evidence>
<dbReference type="Proteomes" id="UP000585272">
    <property type="component" value="Unassembled WGS sequence"/>
</dbReference>
<accession>A0A840IE03</accession>
<organism evidence="1 2">
    <name type="scientific">Conexibacter arvalis</name>
    <dbReference type="NCBI Taxonomy" id="912552"/>
    <lineage>
        <taxon>Bacteria</taxon>
        <taxon>Bacillati</taxon>
        <taxon>Actinomycetota</taxon>
        <taxon>Thermoleophilia</taxon>
        <taxon>Solirubrobacterales</taxon>
        <taxon>Conexibacteraceae</taxon>
        <taxon>Conexibacter</taxon>
    </lineage>
</organism>
<sequence length="97" mass="10084">MRHATVALEEPDDFGRFAVIDGTGDDAGLGEAIAGHGRLTDGGDVFVAIDALLALAGERADDPAWRAGFDQMVAFARGHGWLDEAGTAVRAHVEPLG</sequence>
<gene>
    <name evidence="1" type="ORF">BDZ31_001756</name>
</gene>
<comment type="caution">
    <text evidence="1">The sequence shown here is derived from an EMBL/GenBank/DDBJ whole genome shotgun (WGS) entry which is preliminary data.</text>
</comment>
<proteinExistence type="predicted"/>
<dbReference type="RefSeq" id="WP_183341163.1">
    <property type="nucleotide sequence ID" value="NZ_JACHNU010000002.1"/>
</dbReference>